<evidence type="ECO:0000313" key="2">
    <source>
        <dbReference type="EMBL" id="QHT28378.1"/>
    </source>
</evidence>
<sequence length="98" mass="11037">METSCNVVMLLIIKLLISAIPDTFKPFNIVTKLVKLLFDDDDDDDDELLSRVVIRVSFESNVFFTFIASETINLLITLNACIMSLLVFSLLLGNISYT</sequence>
<organism evidence="2">
    <name type="scientific">viral metagenome</name>
    <dbReference type="NCBI Taxonomy" id="1070528"/>
    <lineage>
        <taxon>unclassified sequences</taxon>
        <taxon>metagenomes</taxon>
        <taxon>organismal metagenomes</taxon>
    </lineage>
</organism>
<reference evidence="2" key="1">
    <citation type="journal article" date="2020" name="Nature">
        <title>Giant virus diversity and host interactions through global metagenomics.</title>
        <authorList>
            <person name="Schulz F."/>
            <person name="Roux S."/>
            <person name="Paez-Espino D."/>
            <person name="Jungbluth S."/>
            <person name="Walsh D.A."/>
            <person name="Denef V.J."/>
            <person name="McMahon K.D."/>
            <person name="Konstantinidis K.T."/>
            <person name="Eloe-Fadrosh E.A."/>
            <person name="Kyrpides N.C."/>
            <person name="Woyke T."/>
        </authorList>
    </citation>
    <scope>NUCLEOTIDE SEQUENCE</scope>
    <source>
        <strain evidence="2">GVMAG-M-3300001348-25</strain>
    </source>
</reference>
<protein>
    <submittedName>
        <fullName evidence="2">Uncharacterized protein</fullName>
    </submittedName>
</protein>
<keyword evidence="1" id="KW-0472">Membrane</keyword>
<keyword evidence="1" id="KW-0812">Transmembrane</keyword>
<proteinExistence type="predicted"/>
<name>A0A6C0EHD4_9ZZZZ</name>
<dbReference type="EMBL" id="MN738855">
    <property type="protein sequence ID" value="QHT28378.1"/>
    <property type="molecule type" value="Genomic_DNA"/>
</dbReference>
<evidence type="ECO:0000256" key="1">
    <source>
        <dbReference type="SAM" id="Phobius"/>
    </source>
</evidence>
<feature type="transmembrane region" description="Helical" evidence="1">
    <location>
        <begin position="72"/>
        <end position="92"/>
    </location>
</feature>
<accession>A0A6C0EHD4</accession>
<dbReference type="AlphaFoldDB" id="A0A6C0EHD4"/>
<keyword evidence="1" id="KW-1133">Transmembrane helix</keyword>